<protein>
    <recommendedName>
        <fullName evidence="3">Chorein N-terminal domain-containing protein</fullName>
    </recommendedName>
</protein>
<reference evidence="4" key="1">
    <citation type="submission" date="2021-02" db="EMBL/GenBank/DDBJ databases">
        <authorList>
            <person name="Nowell W R."/>
        </authorList>
    </citation>
    <scope>NUCLEOTIDE SEQUENCE</scope>
</reference>
<evidence type="ECO:0000256" key="2">
    <source>
        <dbReference type="ARBA" id="ARBA00022448"/>
    </source>
</evidence>
<evidence type="ECO:0000313" key="4">
    <source>
        <dbReference type="EMBL" id="CAF3681373.1"/>
    </source>
</evidence>
<dbReference type="GO" id="GO:0006623">
    <property type="term" value="P:protein targeting to vacuole"/>
    <property type="evidence" value="ECO:0007669"/>
    <property type="project" value="TreeGrafter"/>
</dbReference>
<proteinExistence type="inferred from homology"/>
<gene>
    <name evidence="4" type="ORF">FNK824_LOCUS7870</name>
</gene>
<comment type="similarity">
    <text evidence="1">Belongs to the VPS13 family.</text>
</comment>
<dbReference type="PANTHER" id="PTHR16166:SF93">
    <property type="entry name" value="INTERMEMBRANE LIPID TRANSFER PROTEIN VPS13"/>
    <property type="match status" value="1"/>
</dbReference>
<dbReference type="Pfam" id="PF12624">
    <property type="entry name" value="VPS13_N"/>
    <property type="match status" value="1"/>
</dbReference>
<evidence type="ECO:0000256" key="1">
    <source>
        <dbReference type="ARBA" id="ARBA00006545"/>
    </source>
</evidence>
<dbReference type="InterPro" id="IPR026847">
    <property type="entry name" value="VPS13"/>
</dbReference>
<evidence type="ECO:0000313" key="5">
    <source>
        <dbReference type="Proteomes" id="UP000663874"/>
    </source>
</evidence>
<dbReference type="PANTHER" id="PTHR16166">
    <property type="entry name" value="VACUOLAR PROTEIN SORTING-ASSOCIATED PROTEIN VPS13"/>
    <property type="match status" value="1"/>
</dbReference>
<name>A0A818TLP9_9BILA</name>
<dbReference type="InterPro" id="IPR026854">
    <property type="entry name" value="VPS13_N"/>
</dbReference>
<accession>A0A818TLP9</accession>
<comment type="caution">
    <text evidence="4">The sequence shown here is derived from an EMBL/GenBank/DDBJ whole genome shotgun (WGS) entry which is preliminary data.</text>
</comment>
<dbReference type="GO" id="GO:0045053">
    <property type="term" value="P:protein retention in Golgi apparatus"/>
    <property type="evidence" value="ECO:0007669"/>
    <property type="project" value="TreeGrafter"/>
</dbReference>
<keyword evidence="2" id="KW-0813">Transport</keyword>
<dbReference type="EMBL" id="CAJOBE010000751">
    <property type="protein sequence ID" value="CAF3681373.1"/>
    <property type="molecule type" value="Genomic_DNA"/>
</dbReference>
<evidence type="ECO:0000259" key="3">
    <source>
        <dbReference type="Pfam" id="PF12624"/>
    </source>
</evidence>
<feature type="domain" description="Chorein N-terminal" evidence="3">
    <location>
        <begin position="2"/>
        <end position="320"/>
    </location>
</feature>
<dbReference type="Proteomes" id="UP000663874">
    <property type="component" value="Unassembled WGS sequence"/>
</dbReference>
<sequence length="627" mass="72967">MVFENLIVYLLDKYLSDYIENLDTKKLKIDLWSGNVVLENLYLKSNALDDLDLPVTISLGYLEKLTLEVPWKTIYRSPTKATIDGLFLLVIPKTEVEYDVKRDEKEKHEAKMKEVHKIEEIRKEKEAQQNAKESDKNNDTFMERIQLQIIRNLELSIRNIHVIYEDKSTKPNHPFAVGYTLNYITLHTTTPDWQPTVLKEHTEFIHKLGDLSALSIYWNTNAQSRSGLSRNAVLKSLKEHIAINNKTTPNDISYILRPLNIKAKIILVMKPRQQEFKRSMFDIKVDLDEISLNINRDQYLDLLDLLEFQDYLNCRREYRSIYIQDLLGKVTAEQKQRAQELEKKLDVFNLTYVRCAAEIEVKKKKEQEPNTWWGGVSNWWSGNKPQDDPSLDLQKVMSSDEKNKLYDAIGYEGDDISISNYPEEYIDIDLGIQLNLLEVNVWSKINENDAQFRVIARASIPDTNLQFKRRPVRSAMAVSLNLGSFQVFGIATDPNESEFSNQSRPVLARPVSRLSSPTSKVEKKLLEVEYETNPIDKLADFRIKVISQSLEIKYNAPTINKLSECFEQDTQRNLQSVKQAAYSTYTDVKHRSYILMKHNIENIKVLDIYLDLQSSYFLLPENGIYQE</sequence>
<organism evidence="4 5">
    <name type="scientific">Rotaria sordida</name>
    <dbReference type="NCBI Taxonomy" id="392033"/>
    <lineage>
        <taxon>Eukaryota</taxon>
        <taxon>Metazoa</taxon>
        <taxon>Spiralia</taxon>
        <taxon>Gnathifera</taxon>
        <taxon>Rotifera</taxon>
        <taxon>Eurotatoria</taxon>
        <taxon>Bdelloidea</taxon>
        <taxon>Philodinida</taxon>
        <taxon>Philodinidae</taxon>
        <taxon>Rotaria</taxon>
    </lineage>
</organism>
<dbReference type="AlphaFoldDB" id="A0A818TLP9"/>